<gene>
    <name evidence="1" type="ORF">S03H2_49383</name>
</gene>
<name>X1JQC5_9ZZZZ</name>
<protein>
    <submittedName>
        <fullName evidence="1">Uncharacterized protein</fullName>
    </submittedName>
</protein>
<organism evidence="1">
    <name type="scientific">marine sediment metagenome</name>
    <dbReference type="NCBI Taxonomy" id="412755"/>
    <lineage>
        <taxon>unclassified sequences</taxon>
        <taxon>metagenomes</taxon>
        <taxon>ecological metagenomes</taxon>
    </lineage>
</organism>
<reference evidence="1" key="1">
    <citation type="journal article" date="2014" name="Front. Microbiol.">
        <title>High frequency of phylogenetically diverse reductive dehalogenase-homologous genes in deep subseafloor sedimentary metagenomes.</title>
        <authorList>
            <person name="Kawai M."/>
            <person name="Futagami T."/>
            <person name="Toyoda A."/>
            <person name="Takaki Y."/>
            <person name="Nishi S."/>
            <person name="Hori S."/>
            <person name="Arai W."/>
            <person name="Tsubouchi T."/>
            <person name="Morono Y."/>
            <person name="Uchiyama I."/>
            <person name="Ito T."/>
            <person name="Fujiyama A."/>
            <person name="Inagaki F."/>
            <person name="Takami H."/>
        </authorList>
    </citation>
    <scope>NUCLEOTIDE SEQUENCE</scope>
    <source>
        <strain evidence="1">Expedition CK06-06</strain>
    </source>
</reference>
<sequence length="114" mass="12928">MGFHVSNPDRVYVSCIFSKNVSRARGTATFYPDAKFEIGGPGLGTAGILLPYEVEHMMPDYSLYGIDYSVGFSTRGCFRKCPFCQVHEVEGSFREHASIEEFLHPEHQKLRLFD</sequence>
<comment type="caution">
    <text evidence="1">The sequence shown here is derived from an EMBL/GenBank/DDBJ whole genome shotgun (WGS) entry which is preliminary data.</text>
</comment>
<proteinExistence type="predicted"/>
<dbReference type="AlphaFoldDB" id="X1JQC5"/>
<feature type="non-terminal residue" evidence="1">
    <location>
        <position position="114"/>
    </location>
</feature>
<evidence type="ECO:0000313" key="1">
    <source>
        <dbReference type="EMBL" id="GAH71988.1"/>
    </source>
</evidence>
<dbReference type="EMBL" id="BARU01031201">
    <property type="protein sequence ID" value="GAH71988.1"/>
    <property type="molecule type" value="Genomic_DNA"/>
</dbReference>
<accession>X1JQC5</accession>